<evidence type="ECO:0000313" key="4">
    <source>
        <dbReference type="Proteomes" id="UP001442364"/>
    </source>
</evidence>
<evidence type="ECO:0000259" key="2">
    <source>
        <dbReference type="Pfam" id="PF23343"/>
    </source>
</evidence>
<proteinExistence type="predicted"/>
<feature type="region of interest" description="Disordered" evidence="1">
    <location>
        <begin position="29"/>
        <end position="50"/>
    </location>
</feature>
<dbReference type="Pfam" id="PF23343">
    <property type="entry name" value="REP_ORF2-G2P"/>
    <property type="match status" value="1"/>
</dbReference>
<gene>
    <name evidence="3" type="ORF">WMO14_06470</name>
</gene>
<feature type="domain" description="Replication-associated protein ORF2/G2P" evidence="2">
    <location>
        <begin position="67"/>
        <end position="167"/>
    </location>
</feature>
<comment type="caution">
    <text evidence="3">The sequence shown here is derived from an EMBL/GenBank/DDBJ whole genome shotgun (WGS) entry which is preliminary data.</text>
</comment>
<protein>
    <recommendedName>
        <fullName evidence="2">Replication-associated protein ORF2/G2P domain-containing protein</fullName>
    </recommendedName>
</protein>
<feature type="compositionally biased region" description="Polar residues" evidence="1">
    <location>
        <begin position="38"/>
        <end position="47"/>
    </location>
</feature>
<dbReference type="InterPro" id="IPR056906">
    <property type="entry name" value="ORF2/G2P_dom"/>
</dbReference>
<sequence length="261" mass="31071">MAYRKDVWRFPGSNEYEYKFIGNYGAKGEKRHKRQKATQEQIRNQNQRNKEKRVRRLIKANFKEGDLWTTLKYPKGTRKSIDEVRKDLNSFLRSLRTRYKSIDEIVKYIYRIEVGALGGVHIHILINRVTGADKIITKCWERFGHVNYQNIYETGGYADLAEYIVKQPEENTEEYEQLNMFSVQEQKELVKYSCSRNLVRPEPERTDYSRRTMRKIIENGPEPTPGYFIDPLSIVMGTNPYTGMNYLHYTEYKLLRLQDDP</sequence>
<evidence type="ECO:0000313" key="3">
    <source>
        <dbReference type="EMBL" id="MEQ2379520.1"/>
    </source>
</evidence>
<keyword evidence="4" id="KW-1185">Reference proteome</keyword>
<organism evidence="3 4">
    <name type="scientific">[Lactobacillus] rogosae</name>
    <dbReference type="NCBI Taxonomy" id="706562"/>
    <lineage>
        <taxon>Bacteria</taxon>
        <taxon>Bacillati</taxon>
        <taxon>Bacillota</taxon>
        <taxon>Clostridia</taxon>
        <taxon>Lachnospirales</taxon>
        <taxon>Lachnospiraceae</taxon>
        <taxon>Lachnospira</taxon>
    </lineage>
</organism>
<dbReference type="RefSeq" id="WP_349153505.1">
    <property type="nucleotide sequence ID" value="NZ_JBBMER010000004.1"/>
</dbReference>
<dbReference type="EMBL" id="JBBMER010000004">
    <property type="protein sequence ID" value="MEQ2379520.1"/>
    <property type="molecule type" value="Genomic_DNA"/>
</dbReference>
<name>A0ABV1BVK2_9FIRM</name>
<reference evidence="3 4" key="1">
    <citation type="submission" date="2024-03" db="EMBL/GenBank/DDBJ databases">
        <title>Human intestinal bacterial collection.</title>
        <authorList>
            <person name="Pauvert C."/>
            <person name="Hitch T.C.A."/>
            <person name="Clavel T."/>
        </authorList>
    </citation>
    <scope>NUCLEOTIDE SEQUENCE [LARGE SCALE GENOMIC DNA]</scope>
    <source>
        <strain evidence="3 4">CLA-AA-H255</strain>
    </source>
</reference>
<evidence type="ECO:0000256" key="1">
    <source>
        <dbReference type="SAM" id="MobiDB-lite"/>
    </source>
</evidence>
<accession>A0ABV1BVK2</accession>
<dbReference type="Proteomes" id="UP001442364">
    <property type="component" value="Unassembled WGS sequence"/>
</dbReference>